<name>A0A372FUM3_9ACTN</name>
<accession>A0A372FUM3</accession>
<protein>
    <recommendedName>
        <fullName evidence="3">SUKH-3 domain containing protein</fullName>
    </recommendedName>
</protein>
<organism evidence="1 2">
    <name type="scientific">Micromonospora craniellae</name>
    <dbReference type="NCBI Taxonomy" id="2294034"/>
    <lineage>
        <taxon>Bacteria</taxon>
        <taxon>Bacillati</taxon>
        <taxon>Actinomycetota</taxon>
        <taxon>Actinomycetes</taxon>
        <taxon>Micromonosporales</taxon>
        <taxon>Micromonosporaceae</taxon>
        <taxon>Micromonospora</taxon>
    </lineage>
</organism>
<dbReference type="AlphaFoldDB" id="A0A372FUM3"/>
<evidence type="ECO:0008006" key="3">
    <source>
        <dbReference type="Google" id="ProtNLM"/>
    </source>
</evidence>
<evidence type="ECO:0000313" key="1">
    <source>
        <dbReference type="EMBL" id="RFS44471.1"/>
    </source>
</evidence>
<dbReference type="Pfam" id="PF14433">
    <property type="entry name" value="SUKH-3"/>
    <property type="match status" value="1"/>
</dbReference>
<dbReference type="EMBL" id="QVFU01000029">
    <property type="protein sequence ID" value="RFS44471.1"/>
    <property type="molecule type" value="Genomic_DNA"/>
</dbReference>
<comment type="caution">
    <text evidence="1">The sequence shown here is derived from an EMBL/GenBank/DDBJ whole genome shotgun (WGS) entry which is preliminary data.</text>
</comment>
<dbReference type="Proteomes" id="UP000262621">
    <property type="component" value="Unassembled WGS sequence"/>
</dbReference>
<keyword evidence="2" id="KW-1185">Reference proteome</keyword>
<dbReference type="RefSeq" id="WP_117229923.1">
    <property type="nucleotide sequence ID" value="NZ_CP061725.1"/>
</dbReference>
<gene>
    <name evidence="1" type="ORF">D0Q02_22000</name>
</gene>
<dbReference type="InterPro" id="IPR025850">
    <property type="entry name" value="SUKH-3"/>
</dbReference>
<reference evidence="1 2" key="1">
    <citation type="submission" date="2018-08" db="EMBL/GenBank/DDBJ databases">
        <title>Verrucosispora craniellae sp. nov., isolated from a marine sponge in the South China Sea.</title>
        <authorList>
            <person name="Li L."/>
            <person name="Lin H.W."/>
        </authorList>
    </citation>
    <scope>NUCLEOTIDE SEQUENCE [LARGE SCALE GENOMIC DNA]</scope>
    <source>
        <strain evidence="1 2">LHW63014</strain>
    </source>
</reference>
<evidence type="ECO:0000313" key="2">
    <source>
        <dbReference type="Proteomes" id="UP000262621"/>
    </source>
</evidence>
<sequence>MTGRFPPLVAEALAEAGWSPEGRDDDRGREWALRIAAHATSGGRQHVMTAAAVAAYAEFGGLRVQPRGEGEQIAPSEFHLDPFLVRQSVETLAELAEAIGAPLSPLGEEGGGTGILAVDAQGRVFVLDHTGDWFLGADLDEAITGLVLGRQPQRMDRDGGW</sequence>
<proteinExistence type="predicted"/>
<dbReference type="OrthoDB" id="4552872at2"/>